<name>A0AAV8X932_9CUCU</name>
<sequence length="105" mass="11884">MLGGRTRTGKPCMPKYGILSVILDTFMDGTIEDALLVPVSVNYEKLVDGNFIREQLGQPKEMETFGSAIKGIWSVLNSNYGMMRIDFNQPFSLRVSHFYFIAKKL</sequence>
<dbReference type="Pfam" id="PF19277">
    <property type="entry name" value="GPAT_C"/>
    <property type="match status" value="1"/>
</dbReference>
<dbReference type="AlphaFoldDB" id="A0AAV8X932"/>
<dbReference type="PANTHER" id="PTHR12563">
    <property type="entry name" value="GLYCEROL-3-PHOSPHATE ACYLTRANSFERASE"/>
    <property type="match status" value="1"/>
</dbReference>
<dbReference type="InterPro" id="IPR022284">
    <property type="entry name" value="GPAT/DHAPAT"/>
</dbReference>
<dbReference type="GO" id="GO:0008654">
    <property type="term" value="P:phospholipid biosynthetic process"/>
    <property type="evidence" value="ECO:0007669"/>
    <property type="project" value="TreeGrafter"/>
</dbReference>
<dbReference type="GO" id="GO:0006631">
    <property type="term" value="P:fatty acid metabolic process"/>
    <property type="evidence" value="ECO:0007669"/>
    <property type="project" value="TreeGrafter"/>
</dbReference>
<comment type="caution">
    <text evidence="2">The sequence shown here is derived from an EMBL/GenBank/DDBJ whole genome shotgun (WGS) entry which is preliminary data.</text>
</comment>
<dbReference type="GO" id="GO:0006072">
    <property type="term" value="P:glycerol-3-phosphate metabolic process"/>
    <property type="evidence" value="ECO:0007669"/>
    <property type="project" value="TreeGrafter"/>
</dbReference>
<protein>
    <recommendedName>
        <fullName evidence="1">GPAT/DHAPAT C-terminal domain-containing protein</fullName>
    </recommendedName>
</protein>
<dbReference type="GO" id="GO:0004366">
    <property type="term" value="F:glycerol-3-phosphate O-acyltransferase activity"/>
    <property type="evidence" value="ECO:0007669"/>
    <property type="project" value="TreeGrafter"/>
</dbReference>
<dbReference type="GO" id="GO:0031966">
    <property type="term" value="C:mitochondrial membrane"/>
    <property type="evidence" value="ECO:0007669"/>
    <property type="project" value="TreeGrafter"/>
</dbReference>
<evidence type="ECO:0000313" key="2">
    <source>
        <dbReference type="EMBL" id="KAJ8935060.1"/>
    </source>
</evidence>
<organism evidence="2 3">
    <name type="scientific">Rhamnusium bicolor</name>
    <dbReference type="NCBI Taxonomy" id="1586634"/>
    <lineage>
        <taxon>Eukaryota</taxon>
        <taxon>Metazoa</taxon>
        <taxon>Ecdysozoa</taxon>
        <taxon>Arthropoda</taxon>
        <taxon>Hexapoda</taxon>
        <taxon>Insecta</taxon>
        <taxon>Pterygota</taxon>
        <taxon>Neoptera</taxon>
        <taxon>Endopterygota</taxon>
        <taxon>Coleoptera</taxon>
        <taxon>Polyphaga</taxon>
        <taxon>Cucujiformia</taxon>
        <taxon>Chrysomeloidea</taxon>
        <taxon>Cerambycidae</taxon>
        <taxon>Lepturinae</taxon>
        <taxon>Rhagiini</taxon>
        <taxon>Rhamnusium</taxon>
    </lineage>
</organism>
<accession>A0AAV8X932</accession>
<gene>
    <name evidence="2" type="ORF">NQ314_013033</name>
</gene>
<dbReference type="InterPro" id="IPR045520">
    <property type="entry name" value="GPAT/DHAPAT_C"/>
</dbReference>
<dbReference type="PANTHER" id="PTHR12563:SF23">
    <property type="entry name" value="BCDNA.GH07066"/>
    <property type="match status" value="1"/>
</dbReference>
<dbReference type="GO" id="GO:0019432">
    <property type="term" value="P:triglyceride biosynthetic process"/>
    <property type="evidence" value="ECO:0007669"/>
    <property type="project" value="TreeGrafter"/>
</dbReference>
<dbReference type="Proteomes" id="UP001162156">
    <property type="component" value="Unassembled WGS sequence"/>
</dbReference>
<evidence type="ECO:0000259" key="1">
    <source>
        <dbReference type="Pfam" id="PF19277"/>
    </source>
</evidence>
<proteinExistence type="predicted"/>
<reference evidence="2" key="1">
    <citation type="journal article" date="2023" name="Insect Mol. Biol.">
        <title>Genome sequencing provides insights into the evolution of gene families encoding plant cell wall-degrading enzymes in longhorned beetles.</title>
        <authorList>
            <person name="Shin N.R."/>
            <person name="Okamura Y."/>
            <person name="Kirsch R."/>
            <person name="Pauchet Y."/>
        </authorList>
    </citation>
    <scope>NUCLEOTIDE SEQUENCE</scope>
    <source>
        <strain evidence="2">RBIC_L_NR</strain>
    </source>
</reference>
<dbReference type="EMBL" id="JANEYF010003630">
    <property type="protein sequence ID" value="KAJ8935060.1"/>
    <property type="molecule type" value="Genomic_DNA"/>
</dbReference>
<keyword evidence="3" id="KW-1185">Reference proteome</keyword>
<feature type="domain" description="GPAT/DHAPAT C-terminal" evidence="1">
    <location>
        <begin position="52"/>
        <end position="94"/>
    </location>
</feature>
<evidence type="ECO:0000313" key="3">
    <source>
        <dbReference type="Proteomes" id="UP001162156"/>
    </source>
</evidence>